<dbReference type="EMBL" id="HBFQ01016229">
    <property type="protein sequence ID" value="CAD8836911.1"/>
    <property type="molecule type" value="Transcribed_RNA"/>
</dbReference>
<dbReference type="AlphaFoldDB" id="A0A7S0ZZI3"/>
<name>A0A7S0ZZI3_NOCSC</name>
<proteinExistence type="predicted"/>
<sequence>MFGLGGVKDRAISIAWHMQPLRFSIWPELAKLGKGLPAAVRSRLTSVTDLFPMRNAQQWLLSEVPQHLGALGRMAPPPSSQPMSNKAARKHFATQFMDEASLRALLTDVAR</sequence>
<gene>
    <name evidence="1" type="ORF">NSCI0253_LOCUS11259</name>
</gene>
<reference evidence="1" key="1">
    <citation type="submission" date="2021-01" db="EMBL/GenBank/DDBJ databases">
        <authorList>
            <person name="Corre E."/>
            <person name="Pelletier E."/>
            <person name="Niang G."/>
            <person name="Scheremetjew M."/>
            <person name="Finn R."/>
            <person name="Kale V."/>
            <person name="Holt S."/>
            <person name="Cochrane G."/>
            <person name="Meng A."/>
            <person name="Brown T."/>
            <person name="Cohen L."/>
        </authorList>
    </citation>
    <scope>NUCLEOTIDE SEQUENCE</scope>
</reference>
<evidence type="ECO:0000313" key="1">
    <source>
        <dbReference type="EMBL" id="CAD8836911.1"/>
    </source>
</evidence>
<organism evidence="1">
    <name type="scientific">Noctiluca scintillans</name>
    <name type="common">Sea sparkle</name>
    <name type="synonym">Red tide dinoflagellate</name>
    <dbReference type="NCBI Taxonomy" id="2966"/>
    <lineage>
        <taxon>Eukaryota</taxon>
        <taxon>Sar</taxon>
        <taxon>Alveolata</taxon>
        <taxon>Dinophyceae</taxon>
        <taxon>Noctilucales</taxon>
        <taxon>Noctilucaceae</taxon>
        <taxon>Noctiluca</taxon>
    </lineage>
</organism>
<protein>
    <submittedName>
        <fullName evidence="1">Uncharacterized protein</fullName>
    </submittedName>
</protein>
<accession>A0A7S0ZZI3</accession>